<dbReference type="PANTHER" id="PTHR42995">
    <property type="entry name" value="ACETYL-COENZYME A CARBOXYLASE CARBOXYL TRANSFERASE SUBUNIT BETA, CHLOROPLASTIC"/>
    <property type="match status" value="1"/>
</dbReference>
<evidence type="ECO:0000313" key="4">
    <source>
        <dbReference type="EMBL" id="MBA0566655.1"/>
    </source>
</evidence>
<feature type="non-terminal residue" evidence="4">
    <location>
        <position position="84"/>
    </location>
</feature>
<sequence length="84" mass="9572">MSSSNRIELLIDLGTWGPMDENMISLDPIEFQFKEELYKDRIDFYQRKMGLIETIQTGTSQLNGIPIAIGATDFQFMGEYGTLS</sequence>
<dbReference type="InterPro" id="IPR011762">
    <property type="entry name" value="COA_CT_N"/>
</dbReference>
<keyword evidence="5" id="KW-1185">Reference proteome</keyword>
<dbReference type="GO" id="GO:0006633">
    <property type="term" value="P:fatty acid biosynthetic process"/>
    <property type="evidence" value="ECO:0007669"/>
    <property type="project" value="TreeGrafter"/>
</dbReference>
<dbReference type="GO" id="GO:0003989">
    <property type="term" value="F:acetyl-CoA carboxylase activity"/>
    <property type="evidence" value="ECO:0007669"/>
    <property type="project" value="TreeGrafter"/>
</dbReference>
<feature type="domain" description="CoA carboxyltransferase N-terminal" evidence="3">
    <location>
        <begin position="1"/>
        <end position="84"/>
    </location>
</feature>
<dbReference type="GO" id="GO:0016740">
    <property type="term" value="F:transferase activity"/>
    <property type="evidence" value="ECO:0007669"/>
    <property type="project" value="UniProtKB-KW"/>
</dbReference>
<evidence type="ECO:0000256" key="1">
    <source>
        <dbReference type="ARBA" id="ARBA00022679"/>
    </source>
</evidence>
<keyword evidence="2" id="KW-0479">Metal-binding</keyword>
<gene>
    <name evidence="4" type="ORF">Golob_011453</name>
</gene>
<dbReference type="GO" id="GO:0009507">
    <property type="term" value="C:chloroplast"/>
    <property type="evidence" value="ECO:0007669"/>
    <property type="project" value="TreeGrafter"/>
</dbReference>
<organism evidence="4 5">
    <name type="scientific">Gossypium lobatum</name>
    <dbReference type="NCBI Taxonomy" id="34289"/>
    <lineage>
        <taxon>Eukaryota</taxon>
        <taxon>Viridiplantae</taxon>
        <taxon>Streptophyta</taxon>
        <taxon>Embryophyta</taxon>
        <taxon>Tracheophyta</taxon>
        <taxon>Spermatophyta</taxon>
        <taxon>Magnoliopsida</taxon>
        <taxon>eudicotyledons</taxon>
        <taxon>Gunneridae</taxon>
        <taxon>Pentapetalae</taxon>
        <taxon>rosids</taxon>
        <taxon>malvids</taxon>
        <taxon>Malvales</taxon>
        <taxon>Malvaceae</taxon>
        <taxon>Malvoideae</taxon>
        <taxon>Gossypium</taxon>
    </lineage>
</organism>
<reference evidence="4 5" key="1">
    <citation type="journal article" date="2019" name="Genome Biol. Evol.">
        <title>Insights into the evolution of the New World diploid cottons (Gossypium, subgenus Houzingenia) based on genome sequencing.</title>
        <authorList>
            <person name="Grover C.E."/>
            <person name="Arick M.A. 2nd"/>
            <person name="Thrash A."/>
            <person name="Conover J.L."/>
            <person name="Sanders W.S."/>
            <person name="Peterson D.G."/>
            <person name="Frelichowski J.E."/>
            <person name="Scheffler J.A."/>
            <person name="Scheffler B.E."/>
            <person name="Wendel J.F."/>
        </authorList>
    </citation>
    <scope>NUCLEOTIDE SEQUENCE [LARGE SCALE GENOMIC DNA]</scope>
    <source>
        <strain evidence="4">157</strain>
        <tissue evidence="4">Leaf</tissue>
    </source>
</reference>
<dbReference type="Gene3D" id="3.90.226.10">
    <property type="entry name" value="2-enoyl-CoA Hydratase, Chain A, domain 1"/>
    <property type="match status" value="1"/>
</dbReference>
<keyword evidence="2" id="KW-0862">Zinc</keyword>
<dbReference type="InterPro" id="IPR029045">
    <property type="entry name" value="ClpP/crotonase-like_dom_sf"/>
</dbReference>
<dbReference type="PANTHER" id="PTHR42995:SF5">
    <property type="entry name" value="ACETYL-COENZYME A CARBOXYLASE CARBOXYL TRANSFERASE SUBUNIT BETA, CHLOROPLASTIC"/>
    <property type="match status" value="1"/>
</dbReference>
<protein>
    <recommendedName>
        <fullName evidence="3">CoA carboxyltransferase N-terminal domain-containing protein</fullName>
    </recommendedName>
</protein>
<dbReference type="PROSITE" id="PS50980">
    <property type="entry name" value="COA_CT_NTER"/>
    <property type="match status" value="1"/>
</dbReference>
<keyword evidence="1" id="KW-0808">Transferase</keyword>
<dbReference type="AlphaFoldDB" id="A0A7J8MPM5"/>
<dbReference type="EMBL" id="JABEZX010000009">
    <property type="protein sequence ID" value="MBA0566655.1"/>
    <property type="molecule type" value="Genomic_DNA"/>
</dbReference>
<dbReference type="SUPFAM" id="SSF52096">
    <property type="entry name" value="ClpP/crotonase"/>
    <property type="match status" value="1"/>
</dbReference>
<dbReference type="GO" id="GO:2001295">
    <property type="term" value="P:malonyl-CoA biosynthetic process"/>
    <property type="evidence" value="ECO:0007669"/>
    <property type="project" value="TreeGrafter"/>
</dbReference>
<keyword evidence="2" id="KW-0863">Zinc-finger</keyword>
<dbReference type="GO" id="GO:0008270">
    <property type="term" value="F:zinc ion binding"/>
    <property type="evidence" value="ECO:0007669"/>
    <property type="project" value="UniProtKB-KW"/>
</dbReference>
<proteinExistence type="predicted"/>
<evidence type="ECO:0000256" key="2">
    <source>
        <dbReference type="ARBA" id="ARBA00022771"/>
    </source>
</evidence>
<dbReference type="Proteomes" id="UP000593572">
    <property type="component" value="Unassembled WGS sequence"/>
</dbReference>
<name>A0A7J8MPM5_9ROSI</name>
<accession>A0A7J8MPM5</accession>
<evidence type="ECO:0000313" key="5">
    <source>
        <dbReference type="Proteomes" id="UP000593572"/>
    </source>
</evidence>
<evidence type="ECO:0000259" key="3">
    <source>
        <dbReference type="PROSITE" id="PS50980"/>
    </source>
</evidence>
<comment type="caution">
    <text evidence="4">The sequence shown here is derived from an EMBL/GenBank/DDBJ whole genome shotgun (WGS) entry which is preliminary data.</text>
</comment>